<sequence length="460" mass="50367">MTSGRAESATILVVDDQADVREAVSLLLADEGYSVLGAAAPQGALALLQDQPVALVLFDMNYSRDTTSGREGLELLAVMRALDKHRPLVAMTAWGSIDLAVQALQQGAADFVEKPWDNNRLLTIIRTQLERSAAVERARRVGRAAALERADKSPGGIVAEAESMRRLLDMTRRVADSDAPILITGENGVGKGLLAEQIHRWSPVADEVFITVNMGAIPESLFEAEMFGHAKGAFTDAREARAGRFELADGGTLFLDEVGNLPAAQQAKLLHVLETGEFERIGETRTRHARVRVIAATNADLQAMVEAGEFRRDLYFRLNTIELRIPPLSERPADVLPLAERFLSIQNRKYARSLAFSDAALKALREHEWPGNVRELAHAVERAVLLAGDQSIQPEHLMLVGQSPSATGAQPIVALEDLERQMIERALNHFEGDVLHTAEALGLSRSALYRRLEKYGIKTA</sequence>
<dbReference type="GO" id="GO:0000160">
    <property type="term" value="P:phosphorelay signal transduction system"/>
    <property type="evidence" value="ECO:0007669"/>
    <property type="project" value="InterPro"/>
</dbReference>
<dbReference type="RefSeq" id="WP_164210145.1">
    <property type="nucleotide sequence ID" value="NZ_JAAGSC010000031.1"/>
</dbReference>
<keyword evidence="3" id="KW-0805">Transcription regulation</keyword>
<dbReference type="InterPro" id="IPR002197">
    <property type="entry name" value="HTH_Fis"/>
</dbReference>
<evidence type="ECO:0000313" key="9">
    <source>
        <dbReference type="EMBL" id="NDY94761.1"/>
    </source>
</evidence>
<accession>A0A845V3D8</accession>
<dbReference type="InterPro" id="IPR011006">
    <property type="entry name" value="CheY-like_superfamily"/>
</dbReference>
<dbReference type="PRINTS" id="PR01590">
    <property type="entry name" value="HTHFIS"/>
</dbReference>
<dbReference type="Gene3D" id="3.40.50.2300">
    <property type="match status" value="1"/>
</dbReference>
<evidence type="ECO:0000313" key="10">
    <source>
        <dbReference type="Proteomes" id="UP000484885"/>
    </source>
</evidence>
<dbReference type="Gene3D" id="1.10.8.60">
    <property type="match status" value="1"/>
</dbReference>
<feature type="domain" description="Sigma-54 factor interaction" evidence="7">
    <location>
        <begin position="157"/>
        <end position="385"/>
    </location>
</feature>
<dbReference type="PROSITE" id="PS00676">
    <property type="entry name" value="SIGMA54_INTERACT_2"/>
    <property type="match status" value="1"/>
</dbReference>
<evidence type="ECO:0000256" key="3">
    <source>
        <dbReference type="ARBA" id="ARBA00023015"/>
    </source>
</evidence>
<dbReference type="SUPFAM" id="SSF52540">
    <property type="entry name" value="P-loop containing nucleoside triphosphate hydrolases"/>
    <property type="match status" value="1"/>
</dbReference>
<evidence type="ECO:0000259" key="7">
    <source>
        <dbReference type="PROSITE" id="PS50045"/>
    </source>
</evidence>
<keyword evidence="1" id="KW-0547">Nucleotide-binding</keyword>
<dbReference type="AlphaFoldDB" id="A0A845V3D8"/>
<dbReference type="CDD" id="cd00009">
    <property type="entry name" value="AAA"/>
    <property type="match status" value="1"/>
</dbReference>
<dbReference type="PROSITE" id="PS00688">
    <property type="entry name" value="SIGMA54_INTERACT_3"/>
    <property type="match status" value="1"/>
</dbReference>
<dbReference type="PROSITE" id="PS50045">
    <property type="entry name" value="SIGMA54_INTERACT_4"/>
    <property type="match status" value="1"/>
</dbReference>
<keyword evidence="4" id="KW-0238">DNA-binding</keyword>
<dbReference type="Pfam" id="PF25601">
    <property type="entry name" value="AAA_lid_14"/>
    <property type="match status" value="1"/>
</dbReference>
<evidence type="ECO:0000256" key="6">
    <source>
        <dbReference type="PROSITE-ProRule" id="PRU00169"/>
    </source>
</evidence>
<comment type="caution">
    <text evidence="9">The sequence shown here is derived from an EMBL/GenBank/DDBJ whole genome shotgun (WGS) entry which is preliminary data.</text>
</comment>
<dbReference type="InterPro" id="IPR025943">
    <property type="entry name" value="Sigma_54_int_dom_ATP-bd_2"/>
</dbReference>
<dbReference type="Pfam" id="PF00158">
    <property type="entry name" value="Sigma54_activat"/>
    <property type="match status" value="1"/>
</dbReference>
<name>A0A845V3D8_9GAMM</name>
<feature type="modified residue" description="4-aspartylphosphate" evidence="6">
    <location>
        <position position="59"/>
    </location>
</feature>
<dbReference type="InterPro" id="IPR002078">
    <property type="entry name" value="Sigma_54_int"/>
</dbReference>
<dbReference type="Pfam" id="PF00072">
    <property type="entry name" value="Response_reg"/>
    <property type="match status" value="1"/>
</dbReference>
<dbReference type="InterPro" id="IPR009057">
    <property type="entry name" value="Homeodomain-like_sf"/>
</dbReference>
<dbReference type="Pfam" id="PF02954">
    <property type="entry name" value="HTH_8"/>
    <property type="match status" value="1"/>
</dbReference>
<dbReference type="GO" id="GO:0043565">
    <property type="term" value="F:sequence-specific DNA binding"/>
    <property type="evidence" value="ECO:0007669"/>
    <property type="project" value="InterPro"/>
</dbReference>
<evidence type="ECO:0000259" key="8">
    <source>
        <dbReference type="PROSITE" id="PS50110"/>
    </source>
</evidence>
<dbReference type="InterPro" id="IPR003593">
    <property type="entry name" value="AAA+_ATPase"/>
</dbReference>
<dbReference type="PROSITE" id="PS50110">
    <property type="entry name" value="RESPONSE_REGULATORY"/>
    <property type="match status" value="1"/>
</dbReference>
<keyword evidence="10" id="KW-1185">Reference proteome</keyword>
<dbReference type="Proteomes" id="UP000484885">
    <property type="component" value="Unassembled WGS sequence"/>
</dbReference>
<dbReference type="SMART" id="SM00382">
    <property type="entry name" value="AAA"/>
    <property type="match status" value="1"/>
</dbReference>
<dbReference type="Gene3D" id="1.10.10.60">
    <property type="entry name" value="Homeodomain-like"/>
    <property type="match status" value="1"/>
</dbReference>
<dbReference type="GO" id="GO:0006355">
    <property type="term" value="P:regulation of DNA-templated transcription"/>
    <property type="evidence" value="ECO:0007669"/>
    <property type="project" value="InterPro"/>
</dbReference>
<evidence type="ECO:0000256" key="2">
    <source>
        <dbReference type="ARBA" id="ARBA00022840"/>
    </source>
</evidence>
<dbReference type="FunFam" id="3.40.50.300:FF:000006">
    <property type="entry name" value="DNA-binding transcriptional regulator NtrC"/>
    <property type="match status" value="1"/>
</dbReference>
<evidence type="ECO:0000256" key="5">
    <source>
        <dbReference type="ARBA" id="ARBA00023163"/>
    </source>
</evidence>
<dbReference type="InterPro" id="IPR027417">
    <property type="entry name" value="P-loop_NTPase"/>
</dbReference>
<proteinExistence type="predicted"/>
<organism evidence="9 10">
    <name type="scientific">Wenzhouxiangella limi</name>
    <dbReference type="NCBI Taxonomy" id="2707351"/>
    <lineage>
        <taxon>Bacteria</taxon>
        <taxon>Pseudomonadati</taxon>
        <taxon>Pseudomonadota</taxon>
        <taxon>Gammaproteobacteria</taxon>
        <taxon>Chromatiales</taxon>
        <taxon>Wenzhouxiangellaceae</taxon>
        <taxon>Wenzhouxiangella</taxon>
    </lineage>
</organism>
<keyword evidence="6" id="KW-0597">Phosphoprotein</keyword>
<protein>
    <submittedName>
        <fullName evidence="9">Sigma-54-dependent Fis family transcriptional regulator</fullName>
    </submittedName>
</protein>
<dbReference type="InterPro" id="IPR001789">
    <property type="entry name" value="Sig_transdc_resp-reg_receiver"/>
</dbReference>
<dbReference type="GO" id="GO:0005524">
    <property type="term" value="F:ATP binding"/>
    <property type="evidence" value="ECO:0007669"/>
    <property type="project" value="UniProtKB-KW"/>
</dbReference>
<dbReference type="InterPro" id="IPR058031">
    <property type="entry name" value="AAA_lid_NorR"/>
</dbReference>
<gene>
    <name evidence="9" type="ORF">G3I74_03340</name>
</gene>
<dbReference type="Gene3D" id="3.40.50.300">
    <property type="entry name" value="P-loop containing nucleotide triphosphate hydrolases"/>
    <property type="match status" value="1"/>
</dbReference>
<dbReference type="InterPro" id="IPR025944">
    <property type="entry name" value="Sigma_54_int_dom_CS"/>
</dbReference>
<keyword evidence="5" id="KW-0804">Transcription</keyword>
<dbReference type="SMART" id="SM00448">
    <property type="entry name" value="REC"/>
    <property type="match status" value="1"/>
</dbReference>
<dbReference type="PANTHER" id="PTHR32071">
    <property type="entry name" value="TRANSCRIPTIONAL REGULATORY PROTEIN"/>
    <property type="match status" value="1"/>
</dbReference>
<keyword evidence="2" id="KW-0067">ATP-binding</keyword>
<dbReference type="SUPFAM" id="SSF46689">
    <property type="entry name" value="Homeodomain-like"/>
    <property type="match status" value="1"/>
</dbReference>
<dbReference type="EMBL" id="JAAGSC010000031">
    <property type="protein sequence ID" value="NDY94761.1"/>
    <property type="molecule type" value="Genomic_DNA"/>
</dbReference>
<feature type="domain" description="Response regulatory" evidence="8">
    <location>
        <begin position="10"/>
        <end position="129"/>
    </location>
</feature>
<reference evidence="9 10" key="1">
    <citation type="submission" date="2020-02" db="EMBL/GenBank/DDBJ databases">
        <authorList>
            <person name="Zhang X.-Y."/>
        </authorList>
    </citation>
    <scope>NUCLEOTIDE SEQUENCE [LARGE SCALE GENOMIC DNA]</scope>
    <source>
        <strain evidence="9 10">C33</strain>
    </source>
</reference>
<evidence type="ECO:0000256" key="1">
    <source>
        <dbReference type="ARBA" id="ARBA00022741"/>
    </source>
</evidence>
<evidence type="ECO:0000256" key="4">
    <source>
        <dbReference type="ARBA" id="ARBA00023125"/>
    </source>
</evidence>
<dbReference type="SUPFAM" id="SSF52172">
    <property type="entry name" value="CheY-like"/>
    <property type="match status" value="1"/>
</dbReference>